<accession>A0A419S2R0</accession>
<comment type="caution">
    <text evidence="4">The sequence shown here is derived from an EMBL/GenBank/DDBJ whole genome shotgun (WGS) entry which is preliminary data.</text>
</comment>
<dbReference type="AlphaFoldDB" id="A0A419S2R0"/>
<proteinExistence type="inferred from homology"/>
<dbReference type="Proteomes" id="UP000283433">
    <property type="component" value="Unassembled WGS sequence"/>
</dbReference>
<dbReference type="Pfam" id="PF01136">
    <property type="entry name" value="Peptidase_U32"/>
    <property type="match status" value="1"/>
</dbReference>
<evidence type="ECO:0000313" key="5">
    <source>
        <dbReference type="Proteomes" id="UP000283433"/>
    </source>
</evidence>
<name>A0A419S2R0_9SPHI</name>
<evidence type="ECO:0000313" key="4">
    <source>
        <dbReference type="EMBL" id="RKD13260.1"/>
    </source>
</evidence>
<evidence type="ECO:0000256" key="2">
    <source>
        <dbReference type="ARBA" id="ARBA00022801"/>
    </source>
</evidence>
<gene>
    <name evidence="4" type="ORF">BCY91_10630</name>
</gene>
<dbReference type="EMBL" id="MBTA01000028">
    <property type="protein sequence ID" value="RKD13260.1"/>
    <property type="molecule type" value="Genomic_DNA"/>
</dbReference>
<dbReference type="InterPro" id="IPR001539">
    <property type="entry name" value="Peptidase_U32"/>
</dbReference>
<comment type="similarity">
    <text evidence="3">Belongs to the peptidase U32 family.</text>
</comment>
<sequence>MSMGRKVELLAPAGSFECLQAAINAGADAVYFGVEQLNMRAKSVRSFVLADLEQISFLCKTHGLKCYITLNTVMYNHDIKLLQLILQAVKKHEIDAVIASDFAVINQCKLLNIPLHISTQANVSNIEAAAFFADSADLIVLARELTLSQVSDICKEIGRRQLKGLSGKPLKIEIFVHGALCMAVSGKCYLSLHAQNASANRGACTQECRHPYKVTDLETGRELVVDNEYIMSPKDLCTINILDQLVNSGASVFKIEGRSKGPDYVYAVTKCYREALDAVEAGTYSLEKVEQWMTELSAVYNRGFWEGYYLGNQLGAWTSKPGSVATEKKVYLGRGTKYYPKINVAEFLIETGSLKANDTLMITGAEIGAVKELVKTLTVNGVLAEKATKGDKITFKFPYKVSGKDRLYKLVANDG</sequence>
<dbReference type="GO" id="GO:0006508">
    <property type="term" value="P:proteolysis"/>
    <property type="evidence" value="ECO:0007669"/>
    <property type="project" value="UniProtKB-KW"/>
</dbReference>
<evidence type="ECO:0000256" key="3">
    <source>
        <dbReference type="ARBA" id="ARBA00038374"/>
    </source>
</evidence>
<organism evidence="4 5">
    <name type="scientific">Pelobium manganitolerans</name>
    <dbReference type="NCBI Taxonomy" id="1842495"/>
    <lineage>
        <taxon>Bacteria</taxon>
        <taxon>Pseudomonadati</taxon>
        <taxon>Bacteroidota</taxon>
        <taxon>Sphingobacteriia</taxon>
        <taxon>Sphingobacteriales</taxon>
        <taxon>Sphingobacteriaceae</taxon>
        <taxon>Pelobium</taxon>
    </lineage>
</organism>
<evidence type="ECO:0000256" key="1">
    <source>
        <dbReference type="ARBA" id="ARBA00022670"/>
    </source>
</evidence>
<keyword evidence="5" id="KW-1185">Reference proteome</keyword>
<keyword evidence="1" id="KW-0645">Protease</keyword>
<dbReference type="InterPro" id="IPR051454">
    <property type="entry name" value="RNA/ubiquinone_mod_enzymes"/>
</dbReference>
<reference evidence="4 5" key="1">
    <citation type="submission" date="2016-07" db="EMBL/GenBank/DDBJ databases">
        <title>Genome of Pelobium manganitolerans.</title>
        <authorList>
            <person name="Wu S."/>
            <person name="Wang G."/>
        </authorList>
    </citation>
    <scope>NUCLEOTIDE SEQUENCE [LARGE SCALE GENOMIC DNA]</scope>
    <source>
        <strain evidence="4 5">YS-25</strain>
    </source>
</reference>
<dbReference type="PROSITE" id="PS01276">
    <property type="entry name" value="PEPTIDASE_U32"/>
    <property type="match status" value="1"/>
</dbReference>
<dbReference type="GO" id="GO:0008233">
    <property type="term" value="F:peptidase activity"/>
    <property type="evidence" value="ECO:0007669"/>
    <property type="project" value="UniProtKB-KW"/>
</dbReference>
<protein>
    <submittedName>
        <fullName evidence="4">Collagenase</fullName>
    </submittedName>
</protein>
<keyword evidence="2" id="KW-0378">Hydrolase</keyword>
<dbReference type="PANTHER" id="PTHR30217:SF6">
    <property type="entry name" value="TRNA HYDROXYLATION PROTEIN P"/>
    <property type="match status" value="1"/>
</dbReference>
<dbReference type="PANTHER" id="PTHR30217">
    <property type="entry name" value="PEPTIDASE U32 FAMILY"/>
    <property type="match status" value="1"/>
</dbReference>
<dbReference type="OrthoDB" id="9807498at2"/>